<evidence type="ECO:0000256" key="1">
    <source>
        <dbReference type="SAM" id="MobiDB-lite"/>
    </source>
</evidence>
<dbReference type="RefSeq" id="WP_267539234.1">
    <property type="nucleotide sequence ID" value="NZ_JAPNKA010000001.1"/>
</dbReference>
<proteinExistence type="predicted"/>
<feature type="chain" id="PRO_5045840814" evidence="2">
    <location>
        <begin position="25"/>
        <end position="1505"/>
    </location>
</feature>
<evidence type="ECO:0000313" key="3">
    <source>
        <dbReference type="EMBL" id="MCY1080579.1"/>
    </source>
</evidence>
<organism evidence="3 4">
    <name type="scientific">Archangium lansingense</name>
    <dbReference type="NCBI Taxonomy" id="2995310"/>
    <lineage>
        <taxon>Bacteria</taxon>
        <taxon>Pseudomonadati</taxon>
        <taxon>Myxococcota</taxon>
        <taxon>Myxococcia</taxon>
        <taxon>Myxococcales</taxon>
        <taxon>Cystobacterineae</taxon>
        <taxon>Archangiaceae</taxon>
        <taxon>Archangium</taxon>
    </lineage>
</organism>
<name>A0ABT4AFX1_9BACT</name>
<feature type="compositionally biased region" description="Basic and acidic residues" evidence="1">
    <location>
        <begin position="1295"/>
        <end position="1305"/>
    </location>
</feature>
<dbReference type="EMBL" id="JAPNKA010000001">
    <property type="protein sequence ID" value="MCY1080579.1"/>
    <property type="molecule type" value="Genomic_DNA"/>
</dbReference>
<comment type="caution">
    <text evidence="3">The sequence shown here is derived from an EMBL/GenBank/DDBJ whole genome shotgun (WGS) entry which is preliminary data.</text>
</comment>
<dbReference type="Gene3D" id="3.40.50.410">
    <property type="entry name" value="von Willebrand factor, type A domain"/>
    <property type="match status" value="1"/>
</dbReference>
<dbReference type="SUPFAM" id="SSF53300">
    <property type="entry name" value="vWA-like"/>
    <property type="match status" value="1"/>
</dbReference>
<feature type="region of interest" description="Disordered" evidence="1">
    <location>
        <begin position="1286"/>
        <end position="1312"/>
    </location>
</feature>
<accession>A0ABT4AFX1</accession>
<dbReference type="Proteomes" id="UP001207654">
    <property type="component" value="Unassembled WGS sequence"/>
</dbReference>
<keyword evidence="2" id="KW-0732">Signal</keyword>
<gene>
    <name evidence="3" type="ORF">OV287_39665</name>
</gene>
<feature type="signal peptide" evidence="2">
    <location>
        <begin position="1"/>
        <end position="24"/>
    </location>
</feature>
<evidence type="ECO:0000313" key="4">
    <source>
        <dbReference type="Proteomes" id="UP001207654"/>
    </source>
</evidence>
<sequence>MFRKLTLSLVAILVVLLRADTASAIDQAACCLPTTSRLDALMNPTRGSDEKFFSRPGGPPNILFIIDTSGSMHSWPKTWPTTKGCSDSFLNGLGYASAEAYPRLWTGLNSQSDAWFATNSYYEAPSEGYGVIFGNAPDNTQTWTSVSNACSSISGIGSSDRSTCQSCLDTKGYYIHNSSTRRVKGNFLNFYAPRDSGAVKVMADVIRDLREVRFGVLGFQTRAAKTCWGKKSGTNNQCLCIQQPMGPTCAKSYPLDNSSVENNRNSVLNDLTNVNDNNSNGLGWDGCNTPLADALYSAGYYFQSKGAPTPFSTYLGTHPTSANFSAADGVCFECGFNAVILLTDGEPYDEGKVVNLPDAIKNDTTPCEDCSPSHLHKVAKMMWEKDLRFDMDGQQRVATYTIGFSEDVEDSKLLQETARLGGGKFFPARSTSELKRVMLTILDDINTRNTAFSSAAVNTLQTQSVSATAIIPRMMPAKNGSWSGRLYRYEQFNEFVEDQDKNADGDRADTFLVDKSGTMVAEDNSSEYRKVLSTSGGPGGAPVYGGAAEPFWEANAKLQALGHKGRKIWTVTDNNGGGSKDGLMTEKDSVVEFKLTNMSQLRQYLAVSGSPLCPTGVLTTYKPGLILEKMQMAGTLGLAQAVTLMTAQGLVGVPANPTTQDAYDLLCSALVMQYVRGQDLFDENGDGKRDDTRPSVLGDIFHSSPVVVDPPVDKFLCDIGVSNQCVSTLFATQNKTGVPSTEMVTYTQAASCNVATPTVRDAYDAWHFINRKRERLILVGANDGMLHAFSDGQGQEDSKCEVTYSSTAAGGGTERWAFIPADLLSRLQDMLQGHAYYIDGDIMVRDIWSDENNDGKKQMNEYHTVAVVAEGRGGTHYFALEIQWDGASTLATSAKTQPSFRWMFPQPCTDEALRFGKTLMSLSPKPPPIGPVLLQSSSGLARHEDKSVLSVERWVAVLSGGWSPANEKGRGIYMVDVWNGTVPDRRDNLLWKWEYSESFSGTSDPRKDMTYGFAAPVALADYGSNTKVRFDGFFDTAVVGDLGGQLWTLRFHEAGVRDGTTKLIGNWSGARAFVMDRAGVNGGNDQSVRSRAPFHYLTSLAMQPENRALRAFVGSGNRYQLLDNGAGICRFDNPQACSKLGCGSTLSTYKLTRNDTDYQRLSNEWVDRAFKAGRYTAFSSATTSSTNFCGSVGDTDMIKAEYEYRQANSCPKPTGGGTVSYEFARTKVQCGQDASGVFDCRVSDPGNTLNMNDLDLSASSTPSSLGKNRFYGIWAYGGVPERMFDENGSGSSKNKAADYDSRRLTDTGGSATSGDLTDVTNVKCDGLGNCSCETGKTCSPKVLANADSYGWFYEYEGLPHKTASGAAVLSSCTLWNSMYPGSSSSGACASASSNQARLFQADFVTGAPNCAAGFLDGNAYVRYQNRSVLAPPPEPAMSIQVSKTGQVVYGVNFFEPGKGQATGVQISSDRDVLQYIYELPISRSLHTCRHDSKNGGQSACIPSEM</sequence>
<evidence type="ECO:0000256" key="2">
    <source>
        <dbReference type="SAM" id="SignalP"/>
    </source>
</evidence>
<protein>
    <submittedName>
        <fullName evidence="3">PilC/PilY family type IV pilus protein</fullName>
    </submittedName>
</protein>
<keyword evidence="4" id="KW-1185">Reference proteome</keyword>
<reference evidence="3 4" key="1">
    <citation type="submission" date="2022-11" db="EMBL/GenBank/DDBJ databases">
        <title>Minimal conservation of predation-associated metabolite biosynthetic gene clusters underscores biosynthetic potential of Myxococcota including descriptions for ten novel species: Archangium lansinium sp. nov., Myxococcus landrumus sp. nov., Nannocystis bai.</title>
        <authorList>
            <person name="Ahearne A."/>
            <person name="Stevens C."/>
            <person name="Phillips K."/>
        </authorList>
    </citation>
    <scope>NUCLEOTIDE SEQUENCE [LARGE SCALE GENOMIC DNA]</scope>
    <source>
        <strain evidence="3 4">MIWBW</strain>
    </source>
</reference>
<dbReference type="InterPro" id="IPR036465">
    <property type="entry name" value="vWFA_dom_sf"/>
</dbReference>